<dbReference type="PANTHER" id="PTHR24356">
    <property type="entry name" value="SERINE/THREONINE-PROTEIN KINASE"/>
    <property type="match status" value="1"/>
</dbReference>
<dbReference type="EC" id="2.7.11.1" evidence="1"/>
<comment type="catalytic activity">
    <reaction evidence="8">
        <text>L-seryl-[protein] + ATP = O-phospho-L-seryl-[protein] + ADP + H(+)</text>
        <dbReference type="Rhea" id="RHEA:17989"/>
        <dbReference type="Rhea" id="RHEA-COMP:9863"/>
        <dbReference type="Rhea" id="RHEA-COMP:11604"/>
        <dbReference type="ChEBI" id="CHEBI:15378"/>
        <dbReference type="ChEBI" id="CHEBI:29999"/>
        <dbReference type="ChEBI" id="CHEBI:30616"/>
        <dbReference type="ChEBI" id="CHEBI:83421"/>
        <dbReference type="ChEBI" id="CHEBI:456216"/>
        <dbReference type="EC" id="2.7.11.1"/>
    </reaction>
</comment>
<feature type="domain" description="Protein kinase" evidence="9">
    <location>
        <begin position="84"/>
        <end position="369"/>
    </location>
</feature>
<keyword evidence="4" id="KW-0547">Nucleotide-binding</keyword>
<gene>
    <name evidence="10" type="ORF">DFH07DRAFT_1056246</name>
</gene>
<sequence length="437" mass="46953">MPIAVNPKACSSSTATLSSNSSTVTATPQKILKPGSKHVLFCITNDPVTLPSEAKPPRQTPKALPPPHSLKITSDGAVAVPGPFLFLKTLQVGSYGEAVAVRELTPAWWQGTAPGRVLCMKVFHKVPALARGLVPGIVQEVLAYRNLARAESEGDGAAFVMTLEASLQDANRLFFVMELMDCDLLAVFSSGYRFSRKQNARRWICQIALGIAFIHASGVIHRDIKPENLLLSASGTLRIADFGAAHTERAARPLDPAKGYAAEVTGTYAYMAPEMLANRRPPTRKYGLAVDYWSAGCVAFELLAPARAPLFDSEAALCRYEARARAGHRAAYLACAGLGAEAAALVAGLLHLDPLQRYRTADLRAHAFFQNADGTSAFDAVSRAPDTEPHDAAAELEPGLVRGHRHVMALSLDPPEDENTFKYFGWVNPRGIWGGGA</sequence>
<keyword evidence="5 10" id="KW-0418">Kinase</keyword>
<evidence type="ECO:0000313" key="10">
    <source>
        <dbReference type="EMBL" id="KAJ7777868.1"/>
    </source>
</evidence>
<dbReference type="InterPro" id="IPR008271">
    <property type="entry name" value="Ser/Thr_kinase_AS"/>
</dbReference>
<keyword evidence="3" id="KW-0808">Transferase</keyword>
<dbReference type="InterPro" id="IPR011009">
    <property type="entry name" value="Kinase-like_dom_sf"/>
</dbReference>
<dbReference type="Proteomes" id="UP001215280">
    <property type="component" value="Unassembled WGS sequence"/>
</dbReference>
<evidence type="ECO:0000259" key="9">
    <source>
        <dbReference type="PROSITE" id="PS50011"/>
    </source>
</evidence>
<comment type="catalytic activity">
    <reaction evidence="7">
        <text>L-threonyl-[protein] + ATP = O-phospho-L-threonyl-[protein] + ADP + H(+)</text>
        <dbReference type="Rhea" id="RHEA:46608"/>
        <dbReference type="Rhea" id="RHEA-COMP:11060"/>
        <dbReference type="Rhea" id="RHEA-COMP:11605"/>
        <dbReference type="ChEBI" id="CHEBI:15378"/>
        <dbReference type="ChEBI" id="CHEBI:30013"/>
        <dbReference type="ChEBI" id="CHEBI:30616"/>
        <dbReference type="ChEBI" id="CHEBI:61977"/>
        <dbReference type="ChEBI" id="CHEBI:456216"/>
        <dbReference type="EC" id="2.7.11.1"/>
    </reaction>
</comment>
<keyword evidence="6" id="KW-0067">ATP-binding</keyword>
<evidence type="ECO:0000256" key="8">
    <source>
        <dbReference type="ARBA" id="ARBA00048679"/>
    </source>
</evidence>
<dbReference type="AlphaFoldDB" id="A0AAD7K6J2"/>
<keyword evidence="2" id="KW-0723">Serine/threonine-protein kinase</keyword>
<organism evidence="10 11">
    <name type="scientific">Mycena maculata</name>
    <dbReference type="NCBI Taxonomy" id="230809"/>
    <lineage>
        <taxon>Eukaryota</taxon>
        <taxon>Fungi</taxon>
        <taxon>Dikarya</taxon>
        <taxon>Basidiomycota</taxon>
        <taxon>Agaricomycotina</taxon>
        <taxon>Agaricomycetes</taxon>
        <taxon>Agaricomycetidae</taxon>
        <taxon>Agaricales</taxon>
        <taxon>Marasmiineae</taxon>
        <taxon>Mycenaceae</taxon>
        <taxon>Mycena</taxon>
    </lineage>
</organism>
<dbReference type="InterPro" id="IPR050236">
    <property type="entry name" value="Ser_Thr_kinase_AGC"/>
</dbReference>
<reference evidence="10" key="1">
    <citation type="submission" date="2023-03" db="EMBL/GenBank/DDBJ databases">
        <title>Massive genome expansion in bonnet fungi (Mycena s.s.) driven by repeated elements and novel gene families across ecological guilds.</title>
        <authorList>
            <consortium name="Lawrence Berkeley National Laboratory"/>
            <person name="Harder C.B."/>
            <person name="Miyauchi S."/>
            <person name="Viragh M."/>
            <person name="Kuo A."/>
            <person name="Thoen E."/>
            <person name="Andreopoulos B."/>
            <person name="Lu D."/>
            <person name="Skrede I."/>
            <person name="Drula E."/>
            <person name="Henrissat B."/>
            <person name="Morin E."/>
            <person name="Kohler A."/>
            <person name="Barry K."/>
            <person name="LaButti K."/>
            <person name="Morin E."/>
            <person name="Salamov A."/>
            <person name="Lipzen A."/>
            <person name="Mereny Z."/>
            <person name="Hegedus B."/>
            <person name="Baldrian P."/>
            <person name="Stursova M."/>
            <person name="Weitz H."/>
            <person name="Taylor A."/>
            <person name="Grigoriev I.V."/>
            <person name="Nagy L.G."/>
            <person name="Martin F."/>
            <person name="Kauserud H."/>
        </authorList>
    </citation>
    <scope>NUCLEOTIDE SEQUENCE</scope>
    <source>
        <strain evidence="10">CBHHK188m</strain>
    </source>
</reference>
<accession>A0AAD7K6J2</accession>
<evidence type="ECO:0000256" key="3">
    <source>
        <dbReference type="ARBA" id="ARBA00022679"/>
    </source>
</evidence>
<protein>
    <recommendedName>
        <fullName evidence="1">non-specific serine/threonine protein kinase</fullName>
        <ecNumber evidence="1">2.7.11.1</ecNumber>
    </recommendedName>
</protein>
<name>A0AAD7K6J2_9AGAR</name>
<comment type="caution">
    <text evidence="10">The sequence shown here is derived from an EMBL/GenBank/DDBJ whole genome shotgun (WGS) entry which is preliminary data.</text>
</comment>
<dbReference type="GO" id="GO:0005524">
    <property type="term" value="F:ATP binding"/>
    <property type="evidence" value="ECO:0007669"/>
    <property type="project" value="UniProtKB-KW"/>
</dbReference>
<proteinExistence type="predicted"/>
<dbReference type="PROSITE" id="PS00108">
    <property type="entry name" value="PROTEIN_KINASE_ST"/>
    <property type="match status" value="1"/>
</dbReference>
<dbReference type="GO" id="GO:0004674">
    <property type="term" value="F:protein serine/threonine kinase activity"/>
    <property type="evidence" value="ECO:0007669"/>
    <property type="project" value="UniProtKB-KW"/>
</dbReference>
<evidence type="ECO:0000256" key="5">
    <source>
        <dbReference type="ARBA" id="ARBA00022777"/>
    </source>
</evidence>
<evidence type="ECO:0000256" key="2">
    <source>
        <dbReference type="ARBA" id="ARBA00022527"/>
    </source>
</evidence>
<evidence type="ECO:0000256" key="6">
    <source>
        <dbReference type="ARBA" id="ARBA00022840"/>
    </source>
</evidence>
<evidence type="ECO:0000256" key="7">
    <source>
        <dbReference type="ARBA" id="ARBA00047899"/>
    </source>
</evidence>
<evidence type="ECO:0000256" key="1">
    <source>
        <dbReference type="ARBA" id="ARBA00012513"/>
    </source>
</evidence>
<dbReference type="InterPro" id="IPR000719">
    <property type="entry name" value="Prot_kinase_dom"/>
</dbReference>
<evidence type="ECO:0000256" key="4">
    <source>
        <dbReference type="ARBA" id="ARBA00022741"/>
    </source>
</evidence>
<keyword evidence="11" id="KW-1185">Reference proteome</keyword>
<dbReference type="PROSITE" id="PS50011">
    <property type="entry name" value="PROTEIN_KINASE_DOM"/>
    <property type="match status" value="1"/>
</dbReference>
<dbReference type="Gene3D" id="3.30.200.20">
    <property type="entry name" value="Phosphorylase Kinase, domain 1"/>
    <property type="match status" value="1"/>
</dbReference>
<dbReference type="SUPFAM" id="SSF56112">
    <property type="entry name" value="Protein kinase-like (PK-like)"/>
    <property type="match status" value="1"/>
</dbReference>
<dbReference type="EMBL" id="JARJLG010000009">
    <property type="protein sequence ID" value="KAJ7777868.1"/>
    <property type="molecule type" value="Genomic_DNA"/>
</dbReference>
<dbReference type="PANTHER" id="PTHR24356:SF1">
    <property type="entry name" value="SERINE_THREONINE-PROTEIN KINASE GREATWALL"/>
    <property type="match status" value="1"/>
</dbReference>
<dbReference type="Pfam" id="PF00069">
    <property type="entry name" value="Pkinase"/>
    <property type="match status" value="1"/>
</dbReference>
<dbReference type="Gene3D" id="1.10.510.10">
    <property type="entry name" value="Transferase(Phosphotransferase) domain 1"/>
    <property type="match status" value="1"/>
</dbReference>
<dbReference type="SMART" id="SM00220">
    <property type="entry name" value="S_TKc"/>
    <property type="match status" value="1"/>
</dbReference>
<evidence type="ECO:0000313" key="11">
    <source>
        <dbReference type="Proteomes" id="UP001215280"/>
    </source>
</evidence>